<sequence length="389" mass="44848">MAVGHTVVIGASSTPKQACTASLGCSILAWQPLKMELPLNATAKCEVCAVIRFLKAKGVKPVEIHSQLMEEYGQSCMDVKNIRKWCTEFTAGRTEIHDEQRSGRPSISDETVAKVEENMRKDWWITLDALCILVPEVSQSTIHRILTEKLQYRKVCARWVPCMLTEDHKRQRVDSSCEFLRHYANEKNNFLDSIVTGDETWAFHFTPETKQQSREWRHPSSPKPRKFKQTQSAGKVMATVFWDWKGVLLVDFKPAGTTINTDRYCETLKKFRRAIQNRRRGMLRKGISILHDNACPHVARQTVTLLQNFGWNFITHPPYSLDLAPSDYHLFPTLKEHLSGSRFCSDEEVKDEVQRFLKDMAASWYDMGILKLPQHLQKCIDRNGDYVEK</sequence>
<dbReference type="InterPro" id="IPR001888">
    <property type="entry name" value="Transposase_1"/>
</dbReference>
<dbReference type="PANTHER" id="PTHR46060">
    <property type="entry name" value="MARINER MOS1 TRANSPOSASE-LIKE PROTEIN"/>
    <property type="match status" value="1"/>
</dbReference>
<evidence type="ECO:0000256" key="1">
    <source>
        <dbReference type="SAM" id="MobiDB-lite"/>
    </source>
</evidence>
<dbReference type="Proteomes" id="UP000694620">
    <property type="component" value="Chromosome 9"/>
</dbReference>
<evidence type="ECO:0000313" key="3">
    <source>
        <dbReference type="Proteomes" id="UP000694620"/>
    </source>
</evidence>
<dbReference type="InterPro" id="IPR052709">
    <property type="entry name" value="Transposase-MT_Hybrid"/>
</dbReference>
<dbReference type="GeneTree" id="ENSGT00940000164451"/>
<keyword evidence="3" id="KW-1185">Reference proteome</keyword>
<organism evidence="2 3">
    <name type="scientific">Erpetoichthys calabaricus</name>
    <name type="common">Rope fish</name>
    <name type="synonym">Calamoichthys calabaricus</name>
    <dbReference type="NCBI Taxonomy" id="27687"/>
    <lineage>
        <taxon>Eukaryota</taxon>
        <taxon>Metazoa</taxon>
        <taxon>Chordata</taxon>
        <taxon>Craniata</taxon>
        <taxon>Vertebrata</taxon>
        <taxon>Euteleostomi</taxon>
        <taxon>Actinopterygii</taxon>
        <taxon>Polypteriformes</taxon>
        <taxon>Polypteridae</taxon>
        <taxon>Erpetoichthys</taxon>
    </lineage>
</organism>
<protein>
    <recommendedName>
        <fullName evidence="4">Transposase</fullName>
    </recommendedName>
</protein>
<dbReference type="GO" id="GO:0003676">
    <property type="term" value="F:nucleic acid binding"/>
    <property type="evidence" value="ECO:0007669"/>
    <property type="project" value="InterPro"/>
</dbReference>
<name>A0A8C4SGF4_ERPCA</name>
<dbReference type="Ensembl" id="ENSECRT00000016730.1">
    <property type="protein sequence ID" value="ENSECRP00000016436.1"/>
    <property type="gene ID" value="ENSECRG00000010942.1"/>
</dbReference>
<proteinExistence type="predicted"/>
<dbReference type="InterPro" id="IPR036397">
    <property type="entry name" value="RNaseH_sf"/>
</dbReference>
<evidence type="ECO:0008006" key="4">
    <source>
        <dbReference type="Google" id="ProtNLM"/>
    </source>
</evidence>
<accession>A0A8C4SGF4</accession>
<reference evidence="2" key="3">
    <citation type="submission" date="2025-09" db="UniProtKB">
        <authorList>
            <consortium name="Ensembl"/>
        </authorList>
    </citation>
    <scope>IDENTIFICATION</scope>
</reference>
<dbReference type="PANTHER" id="PTHR46060:SF1">
    <property type="entry name" value="MARINER MOS1 TRANSPOSASE-LIKE PROTEIN"/>
    <property type="match status" value="1"/>
</dbReference>
<feature type="region of interest" description="Disordered" evidence="1">
    <location>
        <begin position="209"/>
        <end position="231"/>
    </location>
</feature>
<evidence type="ECO:0000313" key="2">
    <source>
        <dbReference type="Ensembl" id="ENSECRP00000016436.1"/>
    </source>
</evidence>
<dbReference type="Gene3D" id="3.30.420.10">
    <property type="entry name" value="Ribonuclease H-like superfamily/Ribonuclease H"/>
    <property type="match status" value="1"/>
</dbReference>
<dbReference type="Pfam" id="PF01359">
    <property type="entry name" value="Transposase_1"/>
    <property type="match status" value="1"/>
</dbReference>
<reference evidence="2" key="2">
    <citation type="submission" date="2025-08" db="UniProtKB">
        <authorList>
            <consortium name="Ensembl"/>
        </authorList>
    </citation>
    <scope>IDENTIFICATION</scope>
</reference>
<dbReference type="AlphaFoldDB" id="A0A8C4SGF4"/>
<reference evidence="2" key="1">
    <citation type="submission" date="2021-06" db="EMBL/GenBank/DDBJ databases">
        <authorList>
            <consortium name="Wellcome Sanger Institute Data Sharing"/>
        </authorList>
    </citation>
    <scope>NUCLEOTIDE SEQUENCE [LARGE SCALE GENOMIC DNA]</scope>
</reference>